<dbReference type="Gene3D" id="3.40.50.410">
    <property type="entry name" value="von Willebrand factor, type A domain"/>
    <property type="match status" value="1"/>
</dbReference>
<dbReference type="AlphaFoldDB" id="A0A5C4QL58"/>
<sequence length="886" mass="93372">MPAISPNTPAASSYTVSNSRAFVANSQLDFNNVPRSFTVSYPYPAPAGLTVTLVRITAPGGSVDLDALATAGTVDSASIAGRDVSATRSSGGGVTQLTCNIQDPSEAGVLDEHYEVRVSATAAVTWGYAVDNAFNSNVIRLVCDPVAAYNGLPATLLEKQLLTVTAQGAAGPALTPTVVRNTNPANGLVLPAPVPTYQFGHQGTIAIQGLPSPVGTSQTYQLTDAFLNPVPLPGVYAPTPVTFTVDVVYPGVGGPAFLTGHGTGAASITPRPQRVQLILDRSGSMGAEHRWDNAKTAARIFVNFFGEFRDGVNADDRIGITVFEDNDCSFRSSGPAGPPFITDVVPLGTPAAVAAADLSGPVFGNPGGCTPIGDGLFFGLQKLEAAGFPPNVRYTVVLLTDGDENAGTIKIGPGADPGNPKTWAAAKLDPAIDQITGPTTDLNLFTIGLGSAPNFTVLNNLAAAGHFAAAFTVGTLIDQFATMFSLSQEANKLLTRFTRVVGDPVPPAPLTEVFFDTSNAQKFGVAILKTLDPPTPADVIDTVEIARWDGTTFVVEKIVPADFEGHFYLGVPDASAFNGGTATWRVRRFHGAAVKPIALEDVFAFEDLHVKSALALDRKDYLTGDEMQLAVEIRKDFAPVRGATVRAVLDAPAEGIGSLLAGLNPDDVARQQRRKGDGKDRPRGRGALIDAILEKYDWDGLPRCNPDPGGLFVDGTDLLHDVDGDGIYTNTFAKVHVEGVYNWTLFVNGVDDDGNPFSHRLDRSTLAAISVSGKATTIRRETLKVAQPSLTAVKVTIAPQDDFKELLGPGFDDTVIWAISGEGVFAHVRDQQPPPVNADGTYTRTVIFKRGTKPTLRVSVNGVILPKIYLAPGLPAGDRREPRTSA</sequence>
<evidence type="ECO:0000313" key="3">
    <source>
        <dbReference type="Proteomes" id="UP000306145"/>
    </source>
</evidence>
<name>A0A5C4QL58_9ACTN</name>
<dbReference type="OrthoDB" id="6206554at2"/>
<dbReference type="Pfam" id="PF00092">
    <property type="entry name" value="VWA"/>
    <property type="match status" value="1"/>
</dbReference>
<proteinExistence type="predicted"/>
<feature type="domain" description="VWFA" evidence="1">
    <location>
        <begin position="274"/>
        <end position="493"/>
    </location>
</feature>
<gene>
    <name evidence="2" type="ORF">FHG89_17055</name>
</gene>
<dbReference type="EMBL" id="VDFY01000165">
    <property type="protein sequence ID" value="TNH27812.1"/>
    <property type="molecule type" value="Genomic_DNA"/>
</dbReference>
<organism evidence="2 3">
    <name type="scientific">Micromonospora orduensis</name>
    <dbReference type="NCBI Taxonomy" id="1420891"/>
    <lineage>
        <taxon>Bacteria</taxon>
        <taxon>Bacillati</taxon>
        <taxon>Actinomycetota</taxon>
        <taxon>Actinomycetes</taxon>
        <taxon>Micromonosporales</taxon>
        <taxon>Micromonosporaceae</taxon>
        <taxon>Micromonospora</taxon>
    </lineage>
</organism>
<dbReference type="RefSeq" id="WP_139585372.1">
    <property type="nucleotide sequence ID" value="NZ_VDFY01000165.1"/>
</dbReference>
<evidence type="ECO:0000259" key="1">
    <source>
        <dbReference type="PROSITE" id="PS50234"/>
    </source>
</evidence>
<keyword evidence="3" id="KW-1185">Reference proteome</keyword>
<evidence type="ECO:0000313" key="2">
    <source>
        <dbReference type="EMBL" id="TNH27812.1"/>
    </source>
</evidence>
<accession>A0A5C4QL58</accession>
<dbReference type="CDD" id="cd00198">
    <property type="entry name" value="vWFA"/>
    <property type="match status" value="1"/>
</dbReference>
<protein>
    <submittedName>
        <fullName evidence="2">VWA domain-containing protein</fullName>
    </submittedName>
</protein>
<dbReference type="SMART" id="SM00327">
    <property type="entry name" value="VWA"/>
    <property type="match status" value="1"/>
</dbReference>
<dbReference type="PROSITE" id="PS50234">
    <property type="entry name" value="VWFA"/>
    <property type="match status" value="1"/>
</dbReference>
<dbReference type="Proteomes" id="UP000306145">
    <property type="component" value="Unassembled WGS sequence"/>
</dbReference>
<reference evidence="2 3" key="1">
    <citation type="submission" date="2019-06" db="EMBL/GenBank/DDBJ databases">
        <title>Micromonospora ordensis sp. nov., isolated from deep marine sediment.</title>
        <authorList>
            <person name="Veyisoglu A."/>
            <person name="Carro L."/>
            <person name="Klenk H.-P."/>
            <person name="Sahin N."/>
        </authorList>
    </citation>
    <scope>NUCLEOTIDE SEQUENCE [LARGE SCALE GENOMIC DNA]</scope>
    <source>
        <strain evidence="2 3">S2509</strain>
    </source>
</reference>
<dbReference type="InterPro" id="IPR002035">
    <property type="entry name" value="VWF_A"/>
</dbReference>
<dbReference type="InterPro" id="IPR036465">
    <property type="entry name" value="vWFA_dom_sf"/>
</dbReference>
<dbReference type="SUPFAM" id="SSF53300">
    <property type="entry name" value="vWA-like"/>
    <property type="match status" value="1"/>
</dbReference>
<comment type="caution">
    <text evidence="2">The sequence shown here is derived from an EMBL/GenBank/DDBJ whole genome shotgun (WGS) entry which is preliminary data.</text>
</comment>